<dbReference type="Gene3D" id="2.40.50.140">
    <property type="entry name" value="Nucleic acid-binding proteins"/>
    <property type="match status" value="1"/>
</dbReference>
<comment type="function">
    <text evidence="6">DNA-dependent RNA polymerase which catalyzes the transcription of DNA into RNA using the four ribonucleoside triphosphates as substrates.</text>
</comment>
<dbReference type="GO" id="GO:0003899">
    <property type="term" value="F:DNA-directed RNA polymerase activity"/>
    <property type="evidence" value="ECO:0007669"/>
    <property type="project" value="InterPro"/>
</dbReference>
<dbReference type="GO" id="GO:0006384">
    <property type="term" value="P:transcription initiation at RNA polymerase III promoter"/>
    <property type="evidence" value="ECO:0007669"/>
    <property type="project" value="TreeGrafter"/>
</dbReference>
<dbReference type="FunFam" id="2.40.50.140:FF:000221">
    <property type="entry name" value="DNA-directed RNA polymerase III subunit"/>
    <property type="match status" value="1"/>
</dbReference>
<accession>A0A1X7R9U6</accession>
<dbReference type="SUPFAM" id="SSF50249">
    <property type="entry name" value="Nucleic acid-binding proteins"/>
    <property type="match status" value="1"/>
</dbReference>
<dbReference type="NCBIfam" id="TIGR00448">
    <property type="entry name" value="rpoE"/>
    <property type="match status" value="1"/>
</dbReference>
<dbReference type="InterPro" id="IPR036898">
    <property type="entry name" value="RNA_pol_Rpb7-like_N_sf"/>
</dbReference>
<dbReference type="GO" id="GO:0005666">
    <property type="term" value="C:RNA polymerase III complex"/>
    <property type="evidence" value="ECO:0007669"/>
    <property type="project" value="TreeGrafter"/>
</dbReference>
<keyword evidence="4 6" id="KW-0804">Transcription</keyword>
<keyword evidence="11" id="KW-1185">Reference proteome</keyword>
<dbReference type="InterPro" id="IPR012340">
    <property type="entry name" value="NA-bd_OB-fold"/>
</dbReference>
<dbReference type="SUPFAM" id="SSF88798">
    <property type="entry name" value="N-terminal, heterodimerisation domain of RBP7 (RpoE)"/>
    <property type="match status" value="1"/>
</dbReference>
<sequence>MFILSKISDLIRIPPDEFKRDTISAITHQLNKNYSNKIIPHIGLCVTIYDILEVDEGQLKPGDGSAYINVTFRAMVFKPFVGEILTGWITKCTADGIKVSMLGLFDDIFIPQKMLFEGCRFLPDDSAWIWPMDEDTKLYFDVNEMIRFRVEQEIFVEVKPKSPKEKEAEEEAEMKRQQALLEGKEDSSIPETTVEKHPPYAILGSCQTDGMGLVSWWE</sequence>
<dbReference type="AlphaFoldDB" id="A0A1X7R9U6"/>
<dbReference type="PANTHER" id="PTHR12709">
    <property type="entry name" value="DNA-DIRECTED RNA POLYMERASE II, III"/>
    <property type="match status" value="1"/>
</dbReference>
<dbReference type="Gene3D" id="3.30.1490.120">
    <property type="entry name" value="RNA polymerase Rpb7-like, N-terminal domain"/>
    <property type="match status" value="1"/>
</dbReference>
<dbReference type="EMBL" id="FXLY01000010">
    <property type="protein sequence ID" value="SMN22230.1"/>
    <property type="molecule type" value="Genomic_DNA"/>
</dbReference>
<feature type="domain" description="RNA polymerase Rpb7-like N-terminal" evidence="8">
    <location>
        <begin position="8"/>
        <end position="64"/>
    </location>
</feature>
<keyword evidence="5 6" id="KW-0539">Nucleus</keyword>
<feature type="compositionally biased region" description="Basic and acidic residues" evidence="7">
    <location>
        <begin position="182"/>
        <end position="194"/>
    </location>
</feature>
<dbReference type="InterPro" id="IPR004519">
    <property type="entry name" value="RNAP_E/RPC8"/>
</dbReference>
<dbReference type="CDD" id="cd04330">
    <property type="entry name" value="RNAP_III_Rpc25_N"/>
    <property type="match status" value="1"/>
</dbReference>
<evidence type="ECO:0000256" key="5">
    <source>
        <dbReference type="ARBA" id="ARBA00023242"/>
    </source>
</evidence>
<evidence type="ECO:0000313" key="11">
    <source>
        <dbReference type="Proteomes" id="UP000196158"/>
    </source>
</evidence>
<dbReference type="Proteomes" id="UP000196158">
    <property type="component" value="Unassembled WGS sequence"/>
</dbReference>
<dbReference type="OrthoDB" id="10256606at2759"/>
<dbReference type="Pfam" id="PF03876">
    <property type="entry name" value="SHS2_Rpb7-N"/>
    <property type="match status" value="1"/>
</dbReference>
<dbReference type="GO" id="GO:0003677">
    <property type="term" value="F:DNA binding"/>
    <property type="evidence" value="ECO:0007669"/>
    <property type="project" value="InterPro"/>
</dbReference>
<dbReference type="InterPro" id="IPR013238">
    <property type="entry name" value="RNA_pol_III_Rbc25"/>
</dbReference>
<evidence type="ECO:0000256" key="7">
    <source>
        <dbReference type="SAM" id="MobiDB-lite"/>
    </source>
</evidence>
<evidence type="ECO:0000256" key="4">
    <source>
        <dbReference type="ARBA" id="ARBA00023163"/>
    </source>
</evidence>
<evidence type="ECO:0000256" key="1">
    <source>
        <dbReference type="ARBA" id="ARBA00004123"/>
    </source>
</evidence>
<dbReference type="FunFam" id="3.30.1490.120:FF:000005">
    <property type="entry name" value="DNA-directed RNA polymerase III subunit"/>
    <property type="match status" value="1"/>
</dbReference>
<proteinExistence type="inferred from homology"/>
<dbReference type="InterPro" id="IPR045113">
    <property type="entry name" value="Rpb7-like"/>
</dbReference>
<comment type="subcellular location">
    <subcellularLocation>
        <location evidence="1 6">Nucleus</location>
    </subcellularLocation>
</comment>
<evidence type="ECO:0000256" key="3">
    <source>
        <dbReference type="ARBA" id="ARBA00022478"/>
    </source>
</evidence>
<comment type="similarity">
    <text evidence="2">Belongs to the eukaryotic RPB7/RPC8 RNA polymerase subunit family.</text>
</comment>
<keyword evidence="3 6" id="KW-0240">DNA-directed RNA polymerase</keyword>
<evidence type="ECO:0000256" key="2">
    <source>
        <dbReference type="ARBA" id="ARBA00009307"/>
    </source>
</evidence>
<dbReference type="STRING" id="1789683.A0A1X7R9U6"/>
<protein>
    <recommendedName>
        <fullName evidence="6">DNA-directed RNA polymerase subunit</fullName>
    </recommendedName>
</protein>
<dbReference type="InterPro" id="IPR005576">
    <property type="entry name" value="Rpb7-like_N"/>
</dbReference>
<feature type="region of interest" description="Disordered" evidence="7">
    <location>
        <begin position="161"/>
        <end position="194"/>
    </location>
</feature>
<evidence type="ECO:0000259" key="9">
    <source>
        <dbReference type="Pfam" id="PF08292"/>
    </source>
</evidence>
<reference evidence="10 11" key="1">
    <citation type="submission" date="2017-04" db="EMBL/GenBank/DDBJ databases">
        <authorList>
            <person name="Afonso C.L."/>
            <person name="Miller P.J."/>
            <person name="Scott M.A."/>
            <person name="Spackman E."/>
            <person name="Goraichik I."/>
            <person name="Dimitrov K.M."/>
            <person name="Suarez D.L."/>
            <person name="Swayne D.E."/>
        </authorList>
    </citation>
    <scope>NUCLEOTIDE SEQUENCE [LARGE SCALE GENOMIC DNA]</scope>
</reference>
<organism evidence="10 11">
    <name type="scientific">Maudiozyma saulgeensis</name>
    <dbReference type="NCBI Taxonomy" id="1789683"/>
    <lineage>
        <taxon>Eukaryota</taxon>
        <taxon>Fungi</taxon>
        <taxon>Dikarya</taxon>
        <taxon>Ascomycota</taxon>
        <taxon>Saccharomycotina</taxon>
        <taxon>Saccharomycetes</taxon>
        <taxon>Saccharomycetales</taxon>
        <taxon>Saccharomycetaceae</taxon>
        <taxon>Maudiozyma</taxon>
    </lineage>
</organism>
<dbReference type="Pfam" id="PF08292">
    <property type="entry name" value="RNA_pol_Rbc25"/>
    <property type="match status" value="1"/>
</dbReference>
<feature type="domain" description="RNA polymerase III subunit Rpc25" evidence="9">
    <location>
        <begin position="83"/>
        <end position="217"/>
    </location>
</feature>
<evidence type="ECO:0000256" key="6">
    <source>
        <dbReference type="RuleBase" id="RU369086"/>
    </source>
</evidence>
<name>A0A1X7R9U6_9SACH</name>
<dbReference type="PANTHER" id="PTHR12709:SF1">
    <property type="entry name" value="DNA-DIRECTED RNA POLYMERASE III SUBUNIT RPC8"/>
    <property type="match status" value="1"/>
</dbReference>
<evidence type="ECO:0000313" key="10">
    <source>
        <dbReference type="EMBL" id="SMN22230.1"/>
    </source>
</evidence>
<evidence type="ECO:0000259" key="8">
    <source>
        <dbReference type="Pfam" id="PF03876"/>
    </source>
</evidence>
<gene>
    <name evidence="10" type="ORF">KASA_0I02662G</name>
</gene>